<organism evidence="4 5">
    <name type="scientific">Thamnocephalis sphaerospora</name>
    <dbReference type="NCBI Taxonomy" id="78915"/>
    <lineage>
        <taxon>Eukaryota</taxon>
        <taxon>Fungi</taxon>
        <taxon>Fungi incertae sedis</taxon>
        <taxon>Zoopagomycota</taxon>
        <taxon>Zoopagomycotina</taxon>
        <taxon>Zoopagomycetes</taxon>
        <taxon>Zoopagales</taxon>
        <taxon>Sigmoideomycetaceae</taxon>
        <taxon>Thamnocephalis</taxon>
    </lineage>
</organism>
<dbReference type="SUPFAM" id="SSF54928">
    <property type="entry name" value="RNA-binding domain, RBD"/>
    <property type="match status" value="2"/>
</dbReference>
<dbReference type="SMART" id="SM00360">
    <property type="entry name" value="RRM"/>
    <property type="match status" value="2"/>
</dbReference>
<evidence type="ECO:0000313" key="4">
    <source>
        <dbReference type="EMBL" id="RKP06923.1"/>
    </source>
</evidence>
<evidence type="ECO:0000259" key="3">
    <source>
        <dbReference type="PROSITE" id="PS50102"/>
    </source>
</evidence>
<feature type="domain" description="RRM" evidence="3">
    <location>
        <begin position="164"/>
        <end position="239"/>
    </location>
</feature>
<evidence type="ECO:0000256" key="2">
    <source>
        <dbReference type="SAM" id="MobiDB-lite"/>
    </source>
</evidence>
<evidence type="ECO:0000313" key="5">
    <source>
        <dbReference type="Proteomes" id="UP000271241"/>
    </source>
</evidence>
<dbReference type="EMBL" id="KZ992793">
    <property type="protein sequence ID" value="RKP06923.1"/>
    <property type="molecule type" value="Genomic_DNA"/>
</dbReference>
<evidence type="ECO:0000256" key="1">
    <source>
        <dbReference type="PROSITE-ProRule" id="PRU00176"/>
    </source>
</evidence>
<dbReference type="Gene3D" id="3.30.70.330">
    <property type="match status" value="2"/>
</dbReference>
<dbReference type="OrthoDB" id="4726at2759"/>
<name>A0A4P9XM05_9FUNG</name>
<dbReference type="PANTHER" id="PTHR32343">
    <property type="entry name" value="SERINE/ARGININE-RICH SPLICING FACTOR"/>
    <property type="match status" value="1"/>
</dbReference>
<keyword evidence="5" id="KW-1185">Reference proteome</keyword>
<dbReference type="InterPro" id="IPR000504">
    <property type="entry name" value="RRM_dom"/>
</dbReference>
<keyword evidence="1" id="KW-0694">RNA-binding</keyword>
<gene>
    <name evidence="4" type="ORF">THASP1DRAFT_31266</name>
</gene>
<sequence>MGDRCIKVTHVSGLVTEEIMRQLFEILGEVEELCIPNQPDLKECEVKFKDSSAAKTALYLTGTELGDRKLMVTASFQALSAPPWQWPSGKSSPQSAGGSGTPGLSGARQPGSPLAGAAASASPSLPASLPQGITPSMFAMLQNNPYINPTVLHHDPLRAEAIARTVHVGNLPRDTVDADLREVFGVFGPIAHVKVAGDALQPNRYGFIEFAEMGGVHQAVRSTNVVLKGNLLKVSYSKNGITKPHRQIVLSAADDAMRMVLEAQKNIEKKYTESGGGSDGGGTPARRVSRSHSRSAQRRASRRRSVSRSRSRSPSQSRRRSRSRSRSRSRRGHRRRDSTASLRRQRQRSRSRSRDRYYSPRQRQDRSRGRDRSVSRDRYWARDRSRDRYRVSSRDRRRDRSREHSRDRRRNRSVDRRRELSRSRQRDRNRGASRDRRRGTSRGRSRSRSRSRGQDTRYRRRSTRPRSRSQSRPRTSKNAASVNSEQTMEWERTDTPKETKSMDVSPGSQDATLLVTAAATAHDHGDGLLRNDVMEYEKA</sequence>
<dbReference type="PANTHER" id="PTHR32343:SF71">
    <property type="entry name" value="SPLICING REGULATORY GLUTAMIC ACID AND LYSINE RICH PROTEIN 1"/>
    <property type="match status" value="1"/>
</dbReference>
<feature type="compositionally biased region" description="Polar residues" evidence="2">
    <location>
        <begin position="477"/>
        <end position="487"/>
    </location>
</feature>
<dbReference type="AlphaFoldDB" id="A0A4P9XM05"/>
<protein>
    <recommendedName>
        <fullName evidence="3">RRM domain-containing protein</fullName>
    </recommendedName>
</protein>
<dbReference type="GO" id="GO:0005654">
    <property type="term" value="C:nucleoplasm"/>
    <property type="evidence" value="ECO:0007669"/>
    <property type="project" value="TreeGrafter"/>
</dbReference>
<dbReference type="InterPro" id="IPR035979">
    <property type="entry name" value="RBD_domain_sf"/>
</dbReference>
<feature type="region of interest" description="Disordered" evidence="2">
    <location>
        <begin position="83"/>
        <end position="126"/>
    </location>
</feature>
<reference evidence="5" key="1">
    <citation type="journal article" date="2018" name="Nat. Microbiol.">
        <title>Leveraging single-cell genomics to expand the fungal tree of life.</title>
        <authorList>
            <person name="Ahrendt S.R."/>
            <person name="Quandt C.A."/>
            <person name="Ciobanu D."/>
            <person name="Clum A."/>
            <person name="Salamov A."/>
            <person name="Andreopoulos B."/>
            <person name="Cheng J.F."/>
            <person name="Woyke T."/>
            <person name="Pelin A."/>
            <person name="Henrissat B."/>
            <person name="Reynolds N.K."/>
            <person name="Benny G.L."/>
            <person name="Smith M.E."/>
            <person name="James T.Y."/>
            <person name="Grigoriev I.V."/>
        </authorList>
    </citation>
    <scope>NUCLEOTIDE SEQUENCE [LARGE SCALE GENOMIC DNA]</scope>
    <source>
        <strain evidence="5">RSA 1356</strain>
    </source>
</reference>
<dbReference type="GO" id="GO:0003723">
    <property type="term" value="F:RNA binding"/>
    <property type="evidence" value="ECO:0007669"/>
    <property type="project" value="UniProtKB-UniRule"/>
</dbReference>
<feature type="compositionally biased region" description="Basic and acidic residues" evidence="2">
    <location>
        <begin position="489"/>
        <end position="501"/>
    </location>
</feature>
<accession>A0A4P9XM05</accession>
<dbReference type="STRING" id="78915.A0A4P9XM05"/>
<feature type="compositionally biased region" description="Basic residues" evidence="2">
    <location>
        <begin position="458"/>
        <end position="475"/>
    </location>
</feature>
<dbReference type="Proteomes" id="UP000271241">
    <property type="component" value="Unassembled WGS sequence"/>
</dbReference>
<dbReference type="InterPro" id="IPR012677">
    <property type="entry name" value="Nucleotide-bd_a/b_plait_sf"/>
</dbReference>
<feature type="compositionally biased region" description="Basic residues" evidence="2">
    <location>
        <begin position="287"/>
        <end position="336"/>
    </location>
</feature>
<feature type="domain" description="RRM" evidence="3">
    <location>
        <begin position="4"/>
        <end position="77"/>
    </location>
</feature>
<feature type="region of interest" description="Disordered" evidence="2">
    <location>
        <begin position="268"/>
        <end position="507"/>
    </location>
</feature>
<feature type="compositionally biased region" description="Basic and acidic residues" evidence="2">
    <location>
        <begin position="352"/>
        <end position="434"/>
    </location>
</feature>
<feature type="compositionally biased region" description="Low complexity" evidence="2">
    <location>
        <begin position="110"/>
        <end position="126"/>
    </location>
</feature>
<proteinExistence type="predicted"/>
<dbReference type="PROSITE" id="PS50102">
    <property type="entry name" value="RRM"/>
    <property type="match status" value="2"/>
</dbReference>
<dbReference type="Pfam" id="PF00076">
    <property type="entry name" value="RRM_1"/>
    <property type="match status" value="2"/>
</dbReference>
<feature type="compositionally biased region" description="Basic residues" evidence="2">
    <location>
        <begin position="435"/>
        <end position="451"/>
    </location>
</feature>
<feature type="compositionally biased region" description="Gly residues" evidence="2">
    <location>
        <begin position="274"/>
        <end position="283"/>
    </location>
</feature>